<dbReference type="Gene3D" id="3.40.50.1240">
    <property type="entry name" value="Phosphoglycerate mutase-like"/>
    <property type="match status" value="1"/>
</dbReference>
<dbReference type="PANTHER" id="PTHR11567">
    <property type="entry name" value="ACID PHOSPHATASE-RELATED"/>
    <property type="match status" value="1"/>
</dbReference>
<evidence type="ECO:0000256" key="1">
    <source>
        <dbReference type="SAM" id="Phobius"/>
    </source>
</evidence>
<organism evidence="2">
    <name type="scientific">Cryptococcus bacillisporus CA1280</name>
    <dbReference type="NCBI Taxonomy" id="1296109"/>
    <lineage>
        <taxon>Eukaryota</taxon>
        <taxon>Fungi</taxon>
        <taxon>Dikarya</taxon>
        <taxon>Basidiomycota</taxon>
        <taxon>Agaricomycotina</taxon>
        <taxon>Tremellomycetes</taxon>
        <taxon>Tremellales</taxon>
        <taxon>Cryptococcaceae</taxon>
        <taxon>Cryptococcus</taxon>
        <taxon>Cryptococcus gattii species complex</taxon>
    </lineage>
</organism>
<keyword evidence="1" id="KW-0812">Transmembrane</keyword>
<feature type="transmembrane region" description="Helical" evidence="1">
    <location>
        <begin position="18"/>
        <end position="37"/>
    </location>
</feature>
<name>A0A0D0THI4_CRYGA</name>
<protein>
    <submittedName>
        <fullName evidence="2">Acid phosphatase</fullName>
    </submittedName>
</protein>
<keyword evidence="1" id="KW-1133">Transmembrane helix</keyword>
<dbReference type="AlphaFoldDB" id="A0A0D0THI4"/>
<dbReference type="SUPFAM" id="SSF53254">
    <property type="entry name" value="Phosphoglycerate mutase-like"/>
    <property type="match status" value="1"/>
</dbReference>
<keyword evidence="1" id="KW-0472">Membrane</keyword>
<dbReference type="EMBL" id="KN847986">
    <property type="protein sequence ID" value="KIR45927.1"/>
    <property type="molecule type" value="Genomic_DNA"/>
</dbReference>
<dbReference type="PANTHER" id="PTHR11567:SF195">
    <property type="entry name" value="ACID PHOSPHATASE, PUTATIVE (AFU_ORTHOLOGUE AFUA_3G14570)-RELATED"/>
    <property type="match status" value="1"/>
</dbReference>
<reference evidence="2" key="1">
    <citation type="submission" date="2015-01" db="EMBL/GenBank/DDBJ databases">
        <title>The Genome Sequence of Cryptococcus gattii CA1280.</title>
        <authorList>
            <consortium name="The Broad Institute Genomics Platform"/>
            <person name="Cuomo C."/>
            <person name="Litvintseva A."/>
            <person name="Chen Y."/>
            <person name="Heitman J."/>
            <person name="Sun S."/>
            <person name="Springer D."/>
            <person name="Dromer F."/>
            <person name="Young S."/>
            <person name="Zeng Q."/>
            <person name="Gargeya S."/>
            <person name="Abouelleil A."/>
            <person name="Alvarado L."/>
            <person name="Chapman S.B."/>
            <person name="Gainer-Dewar J."/>
            <person name="Goldberg J."/>
            <person name="Griggs A."/>
            <person name="Gujja S."/>
            <person name="Hansen M."/>
            <person name="Howarth C."/>
            <person name="Imamovic A."/>
            <person name="Larimer J."/>
            <person name="Murphy C."/>
            <person name="Naylor J."/>
            <person name="Pearson M."/>
            <person name="Priest M."/>
            <person name="Roberts A."/>
            <person name="Saif S."/>
            <person name="Shea T."/>
            <person name="Sykes S."/>
            <person name="Wortman J."/>
            <person name="Nusbaum C."/>
            <person name="Birren B."/>
        </authorList>
    </citation>
    <scope>NUCLEOTIDE SEQUENCE [LARGE SCALE GENOMIC DNA]</scope>
    <source>
        <strain evidence="2">CA1280</strain>
    </source>
</reference>
<gene>
    <name evidence="2" type="ORF">I312_04897</name>
</gene>
<dbReference type="OrthoDB" id="10262962at2759"/>
<dbReference type="GO" id="GO:0016791">
    <property type="term" value="F:phosphatase activity"/>
    <property type="evidence" value="ECO:0007669"/>
    <property type="project" value="TreeGrafter"/>
</dbReference>
<dbReference type="HOGENOM" id="CLU_030126_0_0_1"/>
<proteinExistence type="predicted"/>
<dbReference type="InterPro" id="IPR050645">
    <property type="entry name" value="Histidine_acid_phosphatase"/>
</dbReference>
<evidence type="ECO:0000313" key="2">
    <source>
        <dbReference type="EMBL" id="KIR45927.1"/>
    </source>
</evidence>
<accession>A0A0D0THI4</accession>
<dbReference type="InterPro" id="IPR029033">
    <property type="entry name" value="His_PPase_superfam"/>
</dbReference>
<sequence length="419" mass="47445">MSTSDNQKQNMATDFKTLFNLVIVLGLGVGMDALTHYPPAKTSNTQLDQGLNGSGAPGIYSTSTTPDSRYEEHNCITDDLIVQMPHVRKQEYKVPSKEYELEYVEVIQRHHKRTPYASNTFSKEDISWDCSDEGPYHYAKDANGLNTAPIYWQAQTNTQNPFEYTVGPGFVNSTCQFPSITLDDAYIHGKDLRGVYHGQLKFLPNKEEKDKYKFRVTNNVITSQTLSGLVKGLFTGGQEYDVWIQSDSWDSLEPSIWASAITDISSEWGVHLNRSLELRKRFFNVSGIEWDNDAGCDPYDNLSAKQCHGKPLRCSLNNTAICTSREDADAIYRLGNYEYAYKWRMAENSTLYSALTMGAWFRELQGHMNGKIDASNNVEYSHNHSTGGVDMIPWDEFEKYLNETIPEDIVGICAQALAW</sequence>